<reference evidence="1 2" key="1">
    <citation type="submission" date="2019-02" db="EMBL/GenBank/DDBJ databases">
        <title>Deep-cultivation of Planctomycetes and their phenomic and genomic characterization uncovers novel biology.</title>
        <authorList>
            <person name="Wiegand S."/>
            <person name="Jogler M."/>
            <person name="Boedeker C."/>
            <person name="Pinto D."/>
            <person name="Vollmers J."/>
            <person name="Rivas-Marin E."/>
            <person name="Kohn T."/>
            <person name="Peeters S.H."/>
            <person name="Heuer A."/>
            <person name="Rast P."/>
            <person name="Oberbeckmann S."/>
            <person name="Bunk B."/>
            <person name="Jeske O."/>
            <person name="Meyerdierks A."/>
            <person name="Storesund J.E."/>
            <person name="Kallscheuer N."/>
            <person name="Luecker S."/>
            <person name="Lage O.M."/>
            <person name="Pohl T."/>
            <person name="Merkel B.J."/>
            <person name="Hornburger P."/>
            <person name="Mueller R.-W."/>
            <person name="Bruemmer F."/>
            <person name="Labrenz M."/>
            <person name="Spormann A.M."/>
            <person name="Op Den Camp H."/>
            <person name="Overmann J."/>
            <person name="Amann R."/>
            <person name="Jetten M.S.M."/>
            <person name="Mascher T."/>
            <person name="Medema M.H."/>
            <person name="Devos D.P."/>
            <person name="Kaster A.-K."/>
            <person name="Ovreas L."/>
            <person name="Rohde M."/>
            <person name="Galperin M.Y."/>
            <person name="Jogler C."/>
        </authorList>
    </citation>
    <scope>NUCLEOTIDE SEQUENCE [LARGE SCALE GENOMIC DNA]</scope>
    <source>
        <strain evidence="1 2">Poly59</strain>
    </source>
</reference>
<gene>
    <name evidence="1" type="ORF">Poly59_23640</name>
</gene>
<accession>A0A5C6F671</accession>
<keyword evidence="2" id="KW-1185">Reference proteome</keyword>
<organism evidence="1 2">
    <name type="scientific">Rubripirellula reticaptiva</name>
    <dbReference type="NCBI Taxonomy" id="2528013"/>
    <lineage>
        <taxon>Bacteria</taxon>
        <taxon>Pseudomonadati</taxon>
        <taxon>Planctomycetota</taxon>
        <taxon>Planctomycetia</taxon>
        <taxon>Pirellulales</taxon>
        <taxon>Pirellulaceae</taxon>
        <taxon>Rubripirellula</taxon>
    </lineage>
</organism>
<sequence length="45" mass="4981">MLRQLFSRVTYSIHLTANTSLVTALARVQATVVTMRLRASHAVPV</sequence>
<name>A0A5C6F671_9BACT</name>
<evidence type="ECO:0000313" key="2">
    <source>
        <dbReference type="Proteomes" id="UP000317977"/>
    </source>
</evidence>
<protein>
    <submittedName>
        <fullName evidence="1">Uncharacterized protein</fullName>
    </submittedName>
</protein>
<dbReference type="AlphaFoldDB" id="A0A5C6F671"/>
<dbReference type="EMBL" id="SJPX01000002">
    <property type="protein sequence ID" value="TWU56060.1"/>
    <property type="molecule type" value="Genomic_DNA"/>
</dbReference>
<comment type="caution">
    <text evidence="1">The sequence shown here is derived from an EMBL/GenBank/DDBJ whole genome shotgun (WGS) entry which is preliminary data.</text>
</comment>
<proteinExistence type="predicted"/>
<evidence type="ECO:0000313" key="1">
    <source>
        <dbReference type="EMBL" id="TWU56060.1"/>
    </source>
</evidence>
<dbReference type="Proteomes" id="UP000317977">
    <property type="component" value="Unassembled WGS sequence"/>
</dbReference>